<accession>A0AAU7GDN1</accession>
<feature type="domain" description="HTH tetR-type" evidence="3">
    <location>
        <begin position="15"/>
        <end position="75"/>
    </location>
</feature>
<feature type="DNA-binding region" description="H-T-H motif" evidence="2">
    <location>
        <begin position="38"/>
        <end position="57"/>
    </location>
</feature>
<evidence type="ECO:0000259" key="3">
    <source>
        <dbReference type="PROSITE" id="PS50977"/>
    </source>
</evidence>
<name>A0AAU7GDN1_9MICO</name>
<dbReference type="InterPro" id="IPR001647">
    <property type="entry name" value="HTH_TetR"/>
</dbReference>
<dbReference type="InterPro" id="IPR036271">
    <property type="entry name" value="Tet_transcr_reg_TetR-rel_C_sf"/>
</dbReference>
<gene>
    <name evidence="4" type="ORF">AAME72_01945</name>
</gene>
<dbReference type="InterPro" id="IPR050109">
    <property type="entry name" value="HTH-type_TetR-like_transc_reg"/>
</dbReference>
<dbReference type="SUPFAM" id="SSF48498">
    <property type="entry name" value="Tetracyclin repressor-like, C-terminal domain"/>
    <property type="match status" value="1"/>
</dbReference>
<evidence type="ECO:0000313" key="4">
    <source>
        <dbReference type="EMBL" id="XBM48629.1"/>
    </source>
</evidence>
<dbReference type="RefSeq" id="WP_348788574.1">
    <property type="nucleotide sequence ID" value="NZ_CP157390.1"/>
</dbReference>
<dbReference type="SUPFAM" id="SSF46689">
    <property type="entry name" value="Homeodomain-like"/>
    <property type="match status" value="1"/>
</dbReference>
<protein>
    <submittedName>
        <fullName evidence="4">TetR/AcrR family transcriptional regulator</fullName>
    </submittedName>
</protein>
<dbReference type="GO" id="GO:0003700">
    <property type="term" value="F:DNA-binding transcription factor activity"/>
    <property type="evidence" value="ECO:0007669"/>
    <property type="project" value="TreeGrafter"/>
</dbReference>
<keyword evidence="1 2" id="KW-0238">DNA-binding</keyword>
<dbReference type="GO" id="GO:0000976">
    <property type="term" value="F:transcription cis-regulatory region binding"/>
    <property type="evidence" value="ECO:0007669"/>
    <property type="project" value="TreeGrafter"/>
</dbReference>
<proteinExistence type="predicted"/>
<dbReference type="Gene3D" id="1.10.357.10">
    <property type="entry name" value="Tetracycline Repressor, domain 2"/>
    <property type="match status" value="1"/>
</dbReference>
<dbReference type="PROSITE" id="PS50977">
    <property type="entry name" value="HTH_TETR_2"/>
    <property type="match status" value="1"/>
</dbReference>
<dbReference type="PRINTS" id="PR00455">
    <property type="entry name" value="HTHTETR"/>
</dbReference>
<evidence type="ECO:0000256" key="1">
    <source>
        <dbReference type="ARBA" id="ARBA00023125"/>
    </source>
</evidence>
<evidence type="ECO:0000256" key="2">
    <source>
        <dbReference type="PROSITE-ProRule" id="PRU00335"/>
    </source>
</evidence>
<sequence length="206" mass="22161">MTTAVTPEAPPERKPKPRERVLEAAARLFIREGVNAVGVDRLAQEAQVSKRSIYQHFDGKDAIVAEMLTSYGPRVVAGYFAAEDDERPPRERALHVYDALHAAAEASDFYGCPFVNVATELRDREHPASEVARRFKGELTAYFERQAANAGVAAPHVLAVQLTLLFDGAAASAAMCGGTPLAARLAAEELWDAAAARAATARSTGR</sequence>
<dbReference type="PANTHER" id="PTHR30055">
    <property type="entry name" value="HTH-TYPE TRANSCRIPTIONAL REGULATOR RUTR"/>
    <property type="match status" value="1"/>
</dbReference>
<dbReference type="PANTHER" id="PTHR30055:SF200">
    <property type="entry name" value="HTH-TYPE TRANSCRIPTIONAL REPRESSOR BDCR"/>
    <property type="match status" value="1"/>
</dbReference>
<dbReference type="EMBL" id="CP157390">
    <property type="protein sequence ID" value="XBM48629.1"/>
    <property type="molecule type" value="Genomic_DNA"/>
</dbReference>
<organism evidence="4">
    <name type="scientific">Leifsonia sp. NPDC080035</name>
    <dbReference type="NCBI Taxonomy" id="3143936"/>
    <lineage>
        <taxon>Bacteria</taxon>
        <taxon>Bacillati</taxon>
        <taxon>Actinomycetota</taxon>
        <taxon>Actinomycetes</taxon>
        <taxon>Micrococcales</taxon>
        <taxon>Microbacteriaceae</taxon>
        <taxon>Leifsonia</taxon>
    </lineage>
</organism>
<dbReference type="InterPro" id="IPR009057">
    <property type="entry name" value="Homeodomain-like_sf"/>
</dbReference>
<reference evidence="4" key="1">
    <citation type="submission" date="2024-05" db="EMBL/GenBank/DDBJ databases">
        <title>The Natural Products Discovery Center: Release of the First 8490 Sequenced Strains for Exploring Actinobacteria Biosynthetic Diversity.</title>
        <authorList>
            <person name="Kalkreuter E."/>
            <person name="Kautsar S.A."/>
            <person name="Yang D."/>
            <person name="Bader C.D."/>
            <person name="Teijaro C.N."/>
            <person name="Fluegel L."/>
            <person name="Davis C.M."/>
            <person name="Simpson J.R."/>
            <person name="Lauterbach L."/>
            <person name="Steele A.D."/>
            <person name="Gui C."/>
            <person name="Meng S."/>
            <person name="Li G."/>
            <person name="Viehrig K."/>
            <person name="Ye F."/>
            <person name="Su P."/>
            <person name="Kiefer A.F."/>
            <person name="Nichols A."/>
            <person name="Cepeda A.J."/>
            <person name="Yan W."/>
            <person name="Fan B."/>
            <person name="Jiang Y."/>
            <person name="Adhikari A."/>
            <person name="Zheng C.-J."/>
            <person name="Schuster L."/>
            <person name="Cowan T.M."/>
            <person name="Smanski M.J."/>
            <person name="Chevrette M.G."/>
            <person name="de Carvalho L.P.S."/>
            <person name="Shen B."/>
        </authorList>
    </citation>
    <scope>NUCLEOTIDE SEQUENCE</scope>
    <source>
        <strain evidence="4">NPDC080035</strain>
    </source>
</reference>
<dbReference type="AlphaFoldDB" id="A0AAU7GDN1"/>
<dbReference type="Pfam" id="PF00440">
    <property type="entry name" value="TetR_N"/>
    <property type="match status" value="1"/>
</dbReference>